<reference evidence="1 2" key="1">
    <citation type="submission" date="2013-06" db="EMBL/GenBank/DDBJ databases">
        <authorList>
            <person name="Weinstock G."/>
            <person name="Sodergren E."/>
            <person name="Lobos E.A."/>
            <person name="Fulton L."/>
            <person name="Fulton R."/>
            <person name="Courtney L."/>
            <person name="Fronick C."/>
            <person name="O'Laughlin M."/>
            <person name="Godfrey J."/>
            <person name="Wilson R.M."/>
            <person name="Miner T."/>
            <person name="Farmer C."/>
            <person name="Delehaunty K."/>
            <person name="Cordes M."/>
            <person name="Minx P."/>
            <person name="Tomlinson C."/>
            <person name="Chen J."/>
            <person name="Wollam A."/>
            <person name="Pepin K.H."/>
            <person name="Bhonagiri V."/>
            <person name="Zhang X."/>
            <person name="Warren W."/>
            <person name="Mitreva M."/>
            <person name="Mardis E.R."/>
            <person name="Wilson R.K."/>
        </authorList>
    </citation>
    <scope>NUCLEOTIDE SEQUENCE [LARGE SCALE GENOMIC DNA]</scope>
    <source>
        <strain evidence="1 2">F0279</strain>
    </source>
</reference>
<dbReference type="PANTHER" id="PTHR34825:SF1">
    <property type="entry name" value="AAA-ATPASE-LIKE DOMAIN-CONTAINING PROTEIN"/>
    <property type="match status" value="1"/>
</dbReference>
<protein>
    <submittedName>
        <fullName evidence="1">Uncharacterized protein</fullName>
    </submittedName>
</protein>
<dbReference type="EMBL" id="AWVM01000008">
    <property type="protein sequence ID" value="ERK54247.1"/>
    <property type="molecule type" value="Genomic_DNA"/>
</dbReference>
<evidence type="ECO:0000313" key="2">
    <source>
        <dbReference type="Proteomes" id="UP000016626"/>
    </source>
</evidence>
<gene>
    <name evidence="1" type="ORF">HMPREF9015_00086</name>
</gene>
<dbReference type="HOGENOM" id="CLU_2522739_0_0_0"/>
<evidence type="ECO:0000313" key="1">
    <source>
        <dbReference type="EMBL" id="ERK54247.1"/>
    </source>
</evidence>
<dbReference type="PATRIC" id="fig|888055.3.peg.82"/>
<dbReference type="Proteomes" id="UP000016626">
    <property type="component" value="Unassembled WGS sequence"/>
</dbReference>
<proteinExistence type="predicted"/>
<comment type="caution">
    <text evidence="1">The sequence shown here is derived from an EMBL/GenBank/DDBJ whole genome shotgun (WGS) entry which is preliminary data.</text>
</comment>
<organism evidence="1 2">
    <name type="scientific">Leptotrichia wadei (strain F0279)</name>
    <dbReference type="NCBI Taxonomy" id="888055"/>
    <lineage>
        <taxon>Bacteria</taxon>
        <taxon>Fusobacteriati</taxon>
        <taxon>Fusobacteriota</taxon>
        <taxon>Fusobacteriia</taxon>
        <taxon>Fusobacteriales</taxon>
        <taxon>Leptotrichiaceae</taxon>
        <taxon>Leptotrichia</taxon>
    </lineage>
</organism>
<dbReference type="AlphaFoldDB" id="U2RUA0"/>
<sequence length="93" mass="10964">MGIMTGIIRVIKAGIFSDLNNLRIYFILSNQYSEFFGFTEDEVKKALCDYNIEFKLADIKSWYDSYKFGDSEVYNLWSILNFLFDKKEDWGGL</sequence>
<accession>U2RUA0</accession>
<dbReference type="eggNOG" id="COG4637">
    <property type="taxonomic scope" value="Bacteria"/>
</dbReference>
<name>U2RUA0_LEPWF</name>
<dbReference type="PANTHER" id="PTHR34825">
    <property type="entry name" value="CONSERVED PROTEIN, WITH A WEAK D-GALACTARATE DEHYDRATASE/ALTRONATE HYDROLASE DOMAIN"/>
    <property type="match status" value="1"/>
</dbReference>